<evidence type="ECO:0000259" key="2">
    <source>
        <dbReference type="Pfam" id="PF02517"/>
    </source>
</evidence>
<dbReference type="Pfam" id="PF02517">
    <property type="entry name" value="Rce1-like"/>
    <property type="match status" value="1"/>
</dbReference>
<feature type="transmembrane region" description="Helical" evidence="1">
    <location>
        <begin position="225"/>
        <end position="243"/>
    </location>
</feature>
<feature type="transmembrane region" description="Helical" evidence="1">
    <location>
        <begin position="148"/>
        <end position="165"/>
    </location>
</feature>
<dbReference type="AlphaFoldDB" id="A0A7M1T3C7"/>
<keyword evidence="3" id="KW-0378">Hydrolase</keyword>
<dbReference type="GO" id="GO:0008237">
    <property type="term" value="F:metallopeptidase activity"/>
    <property type="evidence" value="ECO:0007669"/>
    <property type="project" value="UniProtKB-KW"/>
</dbReference>
<dbReference type="PANTHER" id="PTHR36435">
    <property type="entry name" value="SLR1288 PROTEIN"/>
    <property type="match status" value="1"/>
</dbReference>
<feature type="transmembrane region" description="Helical" evidence="1">
    <location>
        <begin position="21"/>
        <end position="49"/>
    </location>
</feature>
<dbReference type="GO" id="GO:0080120">
    <property type="term" value="P:CAAX-box protein maturation"/>
    <property type="evidence" value="ECO:0007669"/>
    <property type="project" value="UniProtKB-ARBA"/>
</dbReference>
<keyword evidence="3" id="KW-0645">Protease</keyword>
<keyword evidence="3" id="KW-0482">Metalloprotease</keyword>
<dbReference type="PANTHER" id="PTHR36435:SF1">
    <property type="entry name" value="CAAX AMINO TERMINAL PROTEASE FAMILY PROTEIN"/>
    <property type="match status" value="1"/>
</dbReference>
<sequence length="287" mass="32179">MPEIHQRMLKKSFLPEYIFDLKSFLIMLAGMFAASLFPALIAGICLLVFQKDLQTEPFFMIVLNSSGLLGAIFAFDFFSCRPAIGEALNFNLKPSKPEVYLVIFPMMLGMMLISEFLVSLVPVTGPVFGKWYDTFARAMEMVSMDTPTMLVMTVGFAPVLEEIIFRGIIQKGLQNKGWQPISAIMFSSLLFAIIHGNPWQTIGAFLLGFVLGFVYWRTGSLLNSILLHAFNNLVSCLLILSSNSESFEIAFNIEGWKLFFAGCLIFGVAFYFFNKLPAEDSRGQQLV</sequence>
<reference evidence="3 4" key="1">
    <citation type="submission" date="2020-10" db="EMBL/GenBank/DDBJ databases">
        <title>Complete genome of Cruoricapor ignavus strain M1214 isolated from the blood culture of a febrile patient.</title>
        <authorList>
            <person name="Guglielmino C.J.D."/>
        </authorList>
    </citation>
    <scope>NUCLEOTIDE SEQUENCE [LARGE SCALE GENOMIC DNA]</scope>
    <source>
        <strain evidence="3 4">M1214</strain>
    </source>
</reference>
<proteinExistence type="predicted"/>
<evidence type="ECO:0000313" key="4">
    <source>
        <dbReference type="Proteomes" id="UP000593605"/>
    </source>
</evidence>
<feature type="transmembrane region" description="Helical" evidence="1">
    <location>
        <begin position="99"/>
        <end position="128"/>
    </location>
</feature>
<evidence type="ECO:0000256" key="1">
    <source>
        <dbReference type="SAM" id="Phobius"/>
    </source>
</evidence>
<feature type="transmembrane region" description="Helical" evidence="1">
    <location>
        <begin position="61"/>
        <end position="78"/>
    </location>
</feature>
<protein>
    <submittedName>
        <fullName evidence="3">CPBP family intramembrane metalloprotease</fullName>
    </submittedName>
</protein>
<keyword evidence="1" id="KW-0812">Transmembrane</keyword>
<dbReference type="KEGG" id="civ:IMZ16_02445"/>
<evidence type="ECO:0000313" key="3">
    <source>
        <dbReference type="EMBL" id="QOR74319.1"/>
    </source>
</evidence>
<keyword evidence="1" id="KW-0472">Membrane</keyword>
<keyword evidence="1" id="KW-1133">Transmembrane helix</keyword>
<gene>
    <name evidence="3" type="ORF">IMZ16_02445</name>
</gene>
<dbReference type="GO" id="GO:0006508">
    <property type="term" value="P:proteolysis"/>
    <property type="evidence" value="ECO:0007669"/>
    <property type="project" value="UniProtKB-KW"/>
</dbReference>
<dbReference type="InterPro" id="IPR003675">
    <property type="entry name" value="Rce1/LyrA-like_dom"/>
</dbReference>
<dbReference type="RefSeq" id="WP_193440343.1">
    <property type="nucleotide sequence ID" value="NZ_CP063145.1"/>
</dbReference>
<dbReference type="Proteomes" id="UP000593605">
    <property type="component" value="Chromosome"/>
</dbReference>
<feature type="transmembrane region" description="Helical" evidence="1">
    <location>
        <begin position="255"/>
        <end position="273"/>
    </location>
</feature>
<dbReference type="EMBL" id="CP063145">
    <property type="protein sequence ID" value="QOR74319.1"/>
    <property type="molecule type" value="Genomic_DNA"/>
</dbReference>
<feature type="domain" description="CAAX prenyl protease 2/Lysostaphin resistance protein A-like" evidence="2">
    <location>
        <begin position="148"/>
        <end position="234"/>
    </location>
</feature>
<name>A0A7M1T3C7_9FLAO</name>
<accession>A0A7M1T3C7</accession>
<organism evidence="3 4">
    <name type="scientific">Cruoricaptor ignavus</name>
    <dbReference type="NCBI Taxonomy" id="1118202"/>
    <lineage>
        <taxon>Bacteria</taxon>
        <taxon>Pseudomonadati</taxon>
        <taxon>Bacteroidota</taxon>
        <taxon>Flavobacteriia</taxon>
        <taxon>Flavobacteriales</taxon>
        <taxon>Weeksellaceae</taxon>
        <taxon>Cruoricaptor</taxon>
    </lineage>
</organism>
<dbReference type="GO" id="GO:0004175">
    <property type="term" value="F:endopeptidase activity"/>
    <property type="evidence" value="ECO:0007669"/>
    <property type="project" value="UniProtKB-ARBA"/>
</dbReference>
<dbReference type="InterPro" id="IPR052710">
    <property type="entry name" value="CAAX_protease"/>
</dbReference>